<dbReference type="RefSeq" id="WP_013884267.1">
    <property type="nucleotide sequence ID" value="NC_015671.1"/>
</dbReference>
<name>F8A0Z1_CELGA</name>
<dbReference type="Proteomes" id="UP000000485">
    <property type="component" value="Chromosome"/>
</dbReference>
<evidence type="ECO:0000256" key="1">
    <source>
        <dbReference type="SAM" id="Phobius"/>
    </source>
</evidence>
<keyword evidence="1" id="KW-0472">Membrane</keyword>
<feature type="transmembrane region" description="Helical" evidence="1">
    <location>
        <begin position="95"/>
        <end position="114"/>
    </location>
</feature>
<dbReference type="eggNOG" id="COG4243">
    <property type="taxonomic scope" value="Bacteria"/>
</dbReference>
<organism evidence="2 3">
    <name type="scientific">Cellulomonas gilvus (strain ATCC 13127 / NRRL B-14078)</name>
    <name type="common">Cellvibrio gilvus</name>
    <dbReference type="NCBI Taxonomy" id="593907"/>
    <lineage>
        <taxon>Bacteria</taxon>
        <taxon>Bacillati</taxon>
        <taxon>Actinomycetota</taxon>
        <taxon>Actinomycetes</taxon>
        <taxon>Micrococcales</taxon>
        <taxon>Cellulomonadaceae</taxon>
        <taxon>Cellulomonas</taxon>
    </lineage>
</organism>
<feature type="transmembrane region" description="Helical" evidence="1">
    <location>
        <begin position="205"/>
        <end position="224"/>
    </location>
</feature>
<sequence length="379" mass="38490">MRLVLLLPAGVALLAGLDAALTLLGLPAPVRLDRLPVVHGPLMVLGFVGTLVALERAVALAPRTAGERSRPWAWASPGLLGLGGLLLVAPAPLVVGQLCQVGGAGVLVALYGAAWGRRADAAIAVQGLGAVAAVGAAALWAAGVPVPALAPWLVAFLVLTIAGERLELMRITPVPAAAERGLVAASLGLVSGAALTLLWPGLGTAVLGASLVGLVAVLGRFDVARRTVRGHGLPRFMAVAMLASFAWLAVAGGIWLLGGPATGGVRYDAVLHAVFLGFVMSMVMAHAPVILPAVLRRPLPYRPVMYVPLALLHSTLVLRVLVGDARDVAWAVQVGGVGNIVAVLTFVAVAATSVLRGAPPTVRPVRSRTEPAPTVAVVA</sequence>
<feature type="transmembrane region" description="Helical" evidence="1">
    <location>
        <begin position="303"/>
        <end position="322"/>
    </location>
</feature>
<dbReference type="HOGENOM" id="CLU_047686_0_0_11"/>
<reference evidence="3" key="1">
    <citation type="submission" date="2011-04" db="EMBL/GenBank/DDBJ databases">
        <title>Complete sequence of Cellvibrio gilvus ATCC 13127.</title>
        <authorList>
            <person name="Lucas S."/>
            <person name="Han J."/>
            <person name="Lapidus A."/>
            <person name="Cheng J.-F."/>
            <person name="Goodwin L."/>
            <person name="Pitluck S."/>
            <person name="Peters L."/>
            <person name="Munk A."/>
            <person name="Detter J.C."/>
            <person name="Han C."/>
            <person name="Tapia R."/>
            <person name="Land M."/>
            <person name="Hauser L."/>
            <person name="Kyrpides N."/>
            <person name="Ivanova N."/>
            <person name="Ovchinnikova G."/>
            <person name="Pagani I."/>
            <person name="Mead D."/>
            <person name="Brumm P."/>
            <person name="Woyke T."/>
        </authorList>
    </citation>
    <scope>NUCLEOTIDE SEQUENCE [LARGE SCALE GENOMIC DNA]</scope>
    <source>
        <strain evidence="3">ATCC 13127 / NRRL B-14078</strain>
    </source>
</reference>
<feature type="transmembrane region" description="Helical" evidence="1">
    <location>
        <begin position="328"/>
        <end position="355"/>
    </location>
</feature>
<dbReference type="STRING" id="593907.Celgi_2249"/>
<evidence type="ECO:0000313" key="2">
    <source>
        <dbReference type="EMBL" id="AEI12749.1"/>
    </source>
</evidence>
<feature type="transmembrane region" description="Helical" evidence="1">
    <location>
        <begin position="269"/>
        <end position="291"/>
    </location>
</feature>
<dbReference type="EMBL" id="CP002665">
    <property type="protein sequence ID" value="AEI12749.1"/>
    <property type="molecule type" value="Genomic_DNA"/>
</dbReference>
<feature type="transmembrane region" description="Helical" evidence="1">
    <location>
        <begin position="121"/>
        <end position="143"/>
    </location>
</feature>
<keyword evidence="1" id="KW-1133">Transmembrane helix</keyword>
<evidence type="ECO:0008006" key="4">
    <source>
        <dbReference type="Google" id="ProtNLM"/>
    </source>
</evidence>
<gene>
    <name evidence="2" type="ordered locus">Celgi_2249</name>
</gene>
<evidence type="ECO:0000313" key="3">
    <source>
        <dbReference type="Proteomes" id="UP000000485"/>
    </source>
</evidence>
<dbReference type="AlphaFoldDB" id="F8A0Z1"/>
<keyword evidence="1" id="KW-0812">Transmembrane</keyword>
<proteinExistence type="predicted"/>
<dbReference type="KEGG" id="cga:Celgi_2249"/>
<feature type="transmembrane region" description="Helical" evidence="1">
    <location>
        <begin position="236"/>
        <end position="257"/>
    </location>
</feature>
<keyword evidence="3" id="KW-1185">Reference proteome</keyword>
<accession>F8A0Z1</accession>
<feature type="transmembrane region" description="Helical" evidence="1">
    <location>
        <begin position="72"/>
        <end position="89"/>
    </location>
</feature>
<feature type="transmembrane region" description="Helical" evidence="1">
    <location>
        <begin position="43"/>
        <end position="60"/>
    </location>
</feature>
<protein>
    <recommendedName>
        <fullName evidence="4">NnrS family protein</fullName>
    </recommendedName>
</protein>